<dbReference type="GO" id="GO:0003824">
    <property type="term" value="F:catalytic activity"/>
    <property type="evidence" value="ECO:0007669"/>
    <property type="project" value="InterPro"/>
</dbReference>
<dbReference type="EMBL" id="LTAI01000125">
    <property type="protein sequence ID" value="ORD99728.1"/>
    <property type="molecule type" value="Genomic_DNA"/>
</dbReference>
<comment type="caution">
    <text evidence="2">The sequence shown here is derived from an EMBL/GenBank/DDBJ whole genome shotgun (WGS) entry which is preliminary data.</text>
</comment>
<dbReference type="PANTHER" id="PTHR11079">
    <property type="entry name" value="CYTOSINE DEAMINASE FAMILY MEMBER"/>
    <property type="match status" value="1"/>
</dbReference>
<dbReference type="InterPro" id="IPR016193">
    <property type="entry name" value="Cytidine_deaminase-like"/>
</dbReference>
<gene>
    <name evidence="2" type="primary">ADAT2</name>
    <name evidence="2" type="ORF">A0H76_310</name>
</gene>
<dbReference type="Pfam" id="PF00383">
    <property type="entry name" value="dCMP_cyt_deam_1"/>
    <property type="match status" value="1"/>
</dbReference>
<evidence type="ECO:0000259" key="1">
    <source>
        <dbReference type="PROSITE" id="PS51747"/>
    </source>
</evidence>
<feature type="domain" description="CMP/dCMP-type deaminase" evidence="1">
    <location>
        <begin position="4"/>
        <end position="126"/>
    </location>
</feature>
<dbReference type="InterPro" id="IPR002125">
    <property type="entry name" value="CMP_dCMP_dom"/>
</dbReference>
<reference evidence="2 3" key="1">
    <citation type="journal article" date="2017" name="Environ. Microbiol.">
        <title>Decay of the glycolytic pathway and adaptation to intranuclear parasitism within Enterocytozoonidae microsporidia.</title>
        <authorList>
            <person name="Wiredu Boakye D."/>
            <person name="Jaroenlak P."/>
            <person name="Prachumwat A."/>
            <person name="Williams T.A."/>
            <person name="Bateman K.S."/>
            <person name="Itsathitphaisarn O."/>
            <person name="Sritunyalucksana K."/>
            <person name="Paszkiewicz K.H."/>
            <person name="Moore K.A."/>
            <person name="Stentiford G.D."/>
            <person name="Williams B.A."/>
        </authorList>
    </citation>
    <scope>NUCLEOTIDE SEQUENCE [LARGE SCALE GENOMIC DNA]</scope>
    <source>
        <strain evidence="3">canceri</strain>
    </source>
</reference>
<evidence type="ECO:0000313" key="2">
    <source>
        <dbReference type="EMBL" id="ORD99728.1"/>
    </source>
</evidence>
<proteinExistence type="predicted"/>
<accession>A0A1X0QIX5</accession>
<dbReference type="AlphaFoldDB" id="A0A1X0QIX5"/>
<organism evidence="2 3">
    <name type="scientific">Hepatospora eriocheir</name>
    <dbReference type="NCBI Taxonomy" id="1081669"/>
    <lineage>
        <taxon>Eukaryota</taxon>
        <taxon>Fungi</taxon>
        <taxon>Fungi incertae sedis</taxon>
        <taxon>Microsporidia</taxon>
        <taxon>Hepatosporidae</taxon>
        <taxon>Hepatospora</taxon>
    </lineage>
</organism>
<dbReference type="PROSITE" id="PS51747">
    <property type="entry name" value="CYT_DCMP_DEAMINASES_2"/>
    <property type="match status" value="1"/>
</dbReference>
<dbReference type="Proteomes" id="UP000192501">
    <property type="component" value="Unassembled WGS sequence"/>
</dbReference>
<dbReference type="VEuPathDB" id="MicrosporidiaDB:A0H76_310"/>
<sequence>MRNNYINLVIETALNEAEIALLEGEVPVSCVMKFGNIIIKTHNTTNKLSDPLKHCELDAIREYQRFHMSNTNDIIMFITLEPCTMCCRIITDFKERFIKCNLKLFFGVYNDIFGNLKITGNTFGECIYDERCIEIIKRFYEQQNPNTVNL</sequence>
<dbReference type="VEuPathDB" id="MicrosporidiaDB:HERIO_10"/>
<name>A0A1X0QIX5_9MICR</name>
<dbReference type="CDD" id="cd01285">
    <property type="entry name" value="nucleoside_deaminase"/>
    <property type="match status" value="1"/>
</dbReference>
<protein>
    <submittedName>
        <fullName evidence="2">ADAT2</fullName>
    </submittedName>
</protein>
<evidence type="ECO:0000313" key="3">
    <source>
        <dbReference type="Proteomes" id="UP000192501"/>
    </source>
</evidence>
<dbReference type="GO" id="GO:0006139">
    <property type="term" value="P:nucleobase-containing compound metabolic process"/>
    <property type="evidence" value="ECO:0007669"/>
    <property type="project" value="UniProtKB-ARBA"/>
</dbReference>
<dbReference type="SUPFAM" id="SSF53927">
    <property type="entry name" value="Cytidine deaminase-like"/>
    <property type="match status" value="1"/>
</dbReference>
<dbReference type="PANTHER" id="PTHR11079:SF179">
    <property type="entry name" value="TRNA(ADENINE(34)) DEAMINASE, CHLOROPLASTIC"/>
    <property type="match status" value="1"/>
</dbReference>
<dbReference type="Gene3D" id="3.40.140.10">
    <property type="entry name" value="Cytidine Deaminase, domain 2"/>
    <property type="match status" value="1"/>
</dbReference>